<feature type="domain" description="Ecp2 effector protein-like" evidence="2">
    <location>
        <begin position="46"/>
        <end position="159"/>
    </location>
</feature>
<dbReference type="InterPro" id="IPR029226">
    <property type="entry name" value="Ecp2-like"/>
</dbReference>
<evidence type="ECO:0000313" key="3">
    <source>
        <dbReference type="EMBL" id="KAK0750878.1"/>
    </source>
</evidence>
<sequence length="192" mass="20689">MVALHILALLPLASALAITSPNPLSVVKRAITYHTYTDPTLASNDYCGEHNPITTTNSNSPLATDCNAIADTYTDFTVGPTTAKKGFWTVAKSDFVSSPNGYVTLATSGTCAFRIRDTQKLLDLVYFGANDLRFYMRWALLAAHVDSAGRVEALGSVSCFANAPVGHLAYIIANHTIPRSLASYTYVVHNLN</sequence>
<protein>
    <recommendedName>
        <fullName evidence="2">Ecp2 effector protein-like domain-containing protein</fullName>
    </recommendedName>
</protein>
<dbReference type="EMBL" id="JAUKUD010000002">
    <property type="protein sequence ID" value="KAK0750878.1"/>
    <property type="molecule type" value="Genomic_DNA"/>
</dbReference>
<keyword evidence="4" id="KW-1185">Reference proteome</keyword>
<keyword evidence="1" id="KW-0732">Signal</keyword>
<reference evidence="3" key="1">
    <citation type="submission" date="2023-06" db="EMBL/GenBank/DDBJ databases">
        <title>Genome-scale phylogeny and comparative genomics of the fungal order Sordariales.</title>
        <authorList>
            <consortium name="Lawrence Berkeley National Laboratory"/>
            <person name="Hensen N."/>
            <person name="Bonometti L."/>
            <person name="Westerberg I."/>
            <person name="Brannstrom I.O."/>
            <person name="Guillou S."/>
            <person name="Cros-Aarteil S."/>
            <person name="Calhoun S."/>
            <person name="Haridas S."/>
            <person name="Kuo A."/>
            <person name="Mondo S."/>
            <person name="Pangilinan J."/>
            <person name="Riley R."/>
            <person name="LaButti K."/>
            <person name="Andreopoulos B."/>
            <person name="Lipzen A."/>
            <person name="Chen C."/>
            <person name="Yanf M."/>
            <person name="Daum C."/>
            <person name="Ng V."/>
            <person name="Clum A."/>
            <person name="Steindorff A."/>
            <person name="Ohm R."/>
            <person name="Martin F."/>
            <person name="Silar P."/>
            <person name="Natvig D."/>
            <person name="Lalanne C."/>
            <person name="Gautier V."/>
            <person name="Ament-velasquez S.L."/>
            <person name="Kruys A."/>
            <person name="Hutchinson M.I."/>
            <person name="Powell A.J."/>
            <person name="Barry K."/>
            <person name="Miller A.N."/>
            <person name="Grigoriev I.V."/>
            <person name="Debuchy R."/>
            <person name="Gladieux P."/>
            <person name="Thoren M.H."/>
            <person name="Johannesson H."/>
        </authorList>
    </citation>
    <scope>NUCLEOTIDE SEQUENCE</scope>
    <source>
        <strain evidence="3">SMH3187-1</strain>
    </source>
</reference>
<feature type="chain" id="PRO_5041346537" description="Ecp2 effector protein-like domain-containing protein" evidence="1">
    <location>
        <begin position="16"/>
        <end position="192"/>
    </location>
</feature>
<dbReference type="Pfam" id="PF14856">
    <property type="entry name" value="Hce2"/>
    <property type="match status" value="1"/>
</dbReference>
<comment type="caution">
    <text evidence="3">The sequence shown here is derived from an EMBL/GenBank/DDBJ whole genome shotgun (WGS) entry which is preliminary data.</text>
</comment>
<dbReference type="AlphaFoldDB" id="A0AA40F453"/>
<organism evidence="3 4">
    <name type="scientific">Schizothecium vesticola</name>
    <dbReference type="NCBI Taxonomy" id="314040"/>
    <lineage>
        <taxon>Eukaryota</taxon>
        <taxon>Fungi</taxon>
        <taxon>Dikarya</taxon>
        <taxon>Ascomycota</taxon>
        <taxon>Pezizomycotina</taxon>
        <taxon>Sordariomycetes</taxon>
        <taxon>Sordariomycetidae</taxon>
        <taxon>Sordariales</taxon>
        <taxon>Schizotheciaceae</taxon>
        <taxon>Schizothecium</taxon>
    </lineage>
</organism>
<gene>
    <name evidence="3" type="ORF">B0T18DRAFT_425613</name>
</gene>
<proteinExistence type="predicted"/>
<evidence type="ECO:0000259" key="2">
    <source>
        <dbReference type="Pfam" id="PF14856"/>
    </source>
</evidence>
<evidence type="ECO:0000256" key="1">
    <source>
        <dbReference type="SAM" id="SignalP"/>
    </source>
</evidence>
<name>A0AA40F453_9PEZI</name>
<feature type="signal peptide" evidence="1">
    <location>
        <begin position="1"/>
        <end position="15"/>
    </location>
</feature>
<evidence type="ECO:0000313" key="4">
    <source>
        <dbReference type="Proteomes" id="UP001172155"/>
    </source>
</evidence>
<dbReference type="Proteomes" id="UP001172155">
    <property type="component" value="Unassembled WGS sequence"/>
</dbReference>
<accession>A0AA40F453</accession>